<feature type="domain" description="Pili assembly chaperone N-terminal" evidence="2">
    <location>
        <begin position="23"/>
        <end position="142"/>
    </location>
</feature>
<keyword evidence="1" id="KW-0732">Signal</keyword>
<dbReference type="PANTHER" id="PTHR30251">
    <property type="entry name" value="PILUS ASSEMBLY CHAPERONE"/>
    <property type="match status" value="1"/>
</dbReference>
<dbReference type="SUPFAM" id="SSF49354">
    <property type="entry name" value="PapD-like"/>
    <property type="match status" value="1"/>
</dbReference>
<dbReference type="Pfam" id="PF00345">
    <property type="entry name" value="PapD_N"/>
    <property type="match status" value="1"/>
</dbReference>
<dbReference type="Gene3D" id="2.60.40.10">
    <property type="entry name" value="Immunoglobulins"/>
    <property type="match status" value="1"/>
</dbReference>
<dbReference type="EMBL" id="SZUA01000001">
    <property type="protein sequence ID" value="TKR32839.1"/>
    <property type="molecule type" value="Genomic_DNA"/>
</dbReference>
<comment type="caution">
    <text evidence="3">The sequence shown here is derived from an EMBL/GenBank/DDBJ whole genome shotgun (WGS) entry which is preliminary data.</text>
</comment>
<dbReference type="PANTHER" id="PTHR30251:SF4">
    <property type="entry name" value="SLR1668 PROTEIN"/>
    <property type="match status" value="1"/>
</dbReference>
<dbReference type="InterPro" id="IPR008962">
    <property type="entry name" value="PapD-like_sf"/>
</dbReference>
<dbReference type="GO" id="GO:0030288">
    <property type="term" value="C:outer membrane-bounded periplasmic space"/>
    <property type="evidence" value="ECO:0007669"/>
    <property type="project" value="InterPro"/>
</dbReference>
<accession>A0A4U5K1N5</accession>
<dbReference type="Proteomes" id="UP000308707">
    <property type="component" value="Unassembled WGS sequence"/>
</dbReference>
<name>A0A4U5K1N5_9GAMM</name>
<proteinExistence type="predicted"/>
<dbReference type="OrthoDB" id="511700at2"/>
<evidence type="ECO:0000256" key="1">
    <source>
        <dbReference type="SAM" id="SignalP"/>
    </source>
</evidence>
<feature type="chain" id="PRO_5020745239" evidence="1">
    <location>
        <begin position="21"/>
        <end position="240"/>
    </location>
</feature>
<keyword evidence="4" id="KW-1185">Reference proteome</keyword>
<protein>
    <submittedName>
        <fullName evidence="3">Molecular chaperone</fullName>
    </submittedName>
</protein>
<dbReference type="GO" id="GO:0071555">
    <property type="term" value="P:cell wall organization"/>
    <property type="evidence" value="ECO:0007669"/>
    <property type="project" value="InterPro"/>
</dbReference>
<dbReference type="RefSeq" id="WP_137265048.1">
    <property type="nucleotide sequence ID" value="NZ_SZUA01000001.1"/>
</dbReference>
<evidence type="ECO:0000313" key="4">
    <source>
        <dbReference type="Proteomes" id="UP000308707"/>
    </source>
</evidence>
<dbReference type="InterPro" id="IPR013783">
    <property type="entry name" value="Ig-like_fold"/>
</dbReference>
<reference evidence="3 4" key="1">
    <citation type="submission" date="2019-04" db="EMBL/GenBank/DDBJ databases">
        <title>Reference strain of H23.</title>
        <authorList>
            <person name="Luo X."/>
        </authorList>
    </citation>
    <scope>NUCLEOTIDE SEQUENCE [LARGE SCALE GENOMIC DNA]</scope>
    <source>
        <strain evidence="3 4">H23</strain>
    </source>
</reference>
<evidence type="ECO:0000259" key="2">
    <source>
        <dbReference type="Pfam" id="PF00345"/>
    </source>
</evidence>
<dbReference type="InterPro" id="IPR016147">
    <property type="entry name" value="Pili_assmbl_chaperone_N"/>
</dbReference>
<dbReference type="InterPro" id="IPR050643">
    <property type="entry name" value="Periplasmic_pilus_chap"/>
</dbReference>
<gene>
    <name evidence="3" type="ORF">FCE95_00440</name>
</gene>
<dbReference type="AlphaFoldDB" id="A0A4U5K1N5"/>
<evidence type="ECO:0000313" key="3">
    <source>
        <dbReference type="EMBL" id="TKR32839.1"/>
    </source>
</evidence>
<feature type="signal peptide" evidence="1">
    <location>
        <begin position="1"/>
        <end position="20"/>
    </location>
</feature>
<organism evidence="3 4">
    <name type="scientific">Luteimonas gilva</name>
    <dbReference type="NCBI Taxonomy" id="2572684"/>
    <lineage>
        <taxon>Bacteria</taxon>
        <taxon>Pseudomonadati</taxon>
        <taxon>Pseudomonadota</taxon>
        <taxon>Gammaproteobacteria</taxon>
        <taxon>Lysobacterales</taxon>
        <taxon>Lysobacteraceae</taxon>
        <taxon>Luteimonas</taxon>
    </lineage>
</organism>
<sequence length="240" mass="25366">MGLHAAACLLSLGLCASVHAASLQVSPTSVTLQARQNADGLTLTNTGTAPLHAQVRVFRWTQQGDEEKLEPTRDIAISPPMLQLAPGAQQLVRVIRLGAPPTDVQTGYRLIVDELPVEKSEAKPGLQFVLQYSVPVFLMPQGDASIAPELRARVVREDDRAYIAIGNSGKAHAQVAELAYVAADGSSHTIAAGLSGYVLPGNTRRWPLPATLTVSSSGTFKARINGEPVVQTLPLDPAAP</sequence>